<dbReference type="PANTHER" id="PTHR46383:SF3">
    <property type="entry name" value="ASPARTATE AMINOTRANSFERASE-RELATED"/>
    <property type="match status" value="1"/>
</dbReference>
<dbReference type="SUPFAM" id="SSF53383">
    <property type="entry name" value="PLP-dependent transferases"/>
    <property type="match status" value="1"/>
</dbReference>
<evidence type="ECO:0000259" key="7">
    <source>
        <dbReference type="Pfam" id="PF00155"/>
    </source>
</evidence>
<dbReference type="FunFam" id="3.40.640.10:FF:000033">
    <property type="entry name" value="Aspartate aminotransferase"/>
    <property type="match status" value="1"/>
</dbReference>
<comment type="caution">
    <text evidence="8">The sequence shown here is derived from an EMBL/GenBank/DDBJ whole genome shotgun (WGS) entry which is preliminary data.</text>
</comment>
<reference evidence="8 9" key="1">
    <citation type="journal article" date="2016" name="Appl. Environ. Microbiol.">
        <title>Function and Phylogeny of Bacterial Butyryl Coenzyme A:Acetate Transferases and Their Diversity in the Proximal Colon of Swine.</title>
        <authorList>
            <person name="Trachsel J."/>
            <person name="Bayles D.O."/>
            <person name="Looft T."/>
            <person name="Levine U.Y."/>
            <person name="Allen H.K."/>
        </authorList>
    </citation>
    <scope>NUCLEOTIDE SEQUENCE [LARGE SCALE GENOMIC DNA]</scope>
    <source>
        <strain evidence="8 9">68-3-10</strain>
    </source>
</reference>
<gene>
    <name evidence="8" type="ORF">BHK98_07680</name>
</gene>
<keyword evidence="3 6" id="KW-0032">Aminotransferase</keyword>
<sequence length="388" mass="43136">MKDFSQRALNVPPSEIRRMFAMQEGMEDVVSFALGEPDFDVPDHVVRAIIDSYERRETHYTPNRGLKPLRSAIASEYRRRGLNYSEDEILITPGAVGALNLISLLLMREGDEVILPDPCWSNYIGLVAQTGADAVPVKVRAENRFMFDLDELAAAVTDRTKAILINSPSNPTGGVLDRATIEGIAALAMERDLYVISDEIYRELLWDGTKYTSIASVPGMKERTLLVDGFSKTFAMTGIRLGYLAAPEHMIDRMNTLLENVFSCINEPIQWGGVAALENGREDVERMKAVYRKRRRHIVDGLNAIDGISCADPAGAFYVFPDISRSGLSSADFAMCLLQEEHVVTIPGSGFGAGGEGFVRLSYAVDTETIDEGLRRIRRFMENRTGRR</sequence>
<evidence type="ECO:0000256" key="4">
    <source>
        <dbReference type="ARBA" id="ARBA00022679"/>
    </source>
</evidence>
<feature type="domain" description="Aminotransferase class I/classII large" evidence="7">
    <location>
        <begin position="28"/>
        <end position="377"/>
    </location>
</feature>
<dbReference type="PRINTS" id="PR00753">
    <property type="entry name" value="ACCSYNTHASE"/>
</dbReference>
<organism evidence="8 9">
    <name type="scientific">Hornefia porci</name>
    <dbReference type="NCBI Taxonomy" id="2652292"/>
    <lineage>
        <taxon>Bacteria</taxon>
        <taxon>Bacillati</taxon>
        <taxon>Bacillota</taxon>
        <taxon>Clostridia</taxon>
        <taxon>Peptostreptococcales</taxon>
        <taxon>Anaerovoracaceae</taxon>
        <taxon>Hornefia</taxon>
    </lineage>
</organism>
<accession>A0A1Q9JIJ6</accession>
<dbReference type="Gene3D" id="3.40.640.10">
    <property type="entry name" value="Type I PLP-dependent aspartate aminotransferase-like (Major domain)"/>
    <property type="match status" value="1"/>
</dbReference>
<dbReference type="STRING" id="1261640.BHK98_07680"/>
<dbReference type="InterPro" id="IPR004838">
    <property type="entry name" value="NHTrfase_class1_PyrdxlP-BS"/>
</dbReference>
<dbReference type="PANTHER" id="PTHR46383">
    <property type="entry name" value="ASPARTATE AMINOTRANSFERASE"/>
    <property type="match status" value="1"/>
</dbReference>
<dbReference type="CDD" id="cd00609">
    <property type="entry name" value="AAT_like"/>
    <property type="match status" value="1"/>
</dbReference>
<dbReference type="EMBL" id="MJIE01000001">
    <property type="protein sequence ID" value="OLR55947.1"/>
    <property type="molecule type" value="Genomic_DNA"/>
</dbReference>
<evidence type="ECO:0000256" key="1">
    <source>
        <dbReference type="ARBA" id="ARBA00001933"/>
    </source>
</evidence>
<keyword evidence="5" id="KW-0663">Pyridoxal phosphate</keyword>
<dbReference type="InterPro" id="IPR015421">
    <property type="entry name" value="PyrdxlP-dep_Trfase_major"/>
</dbReference>
<evidence type="ECO:0000313" key="9">
    <source>
        <dbReference type="Proteomes" id="UP000187404"/>
    </source>
</evidence>
<dbReference type="Pfam" id="PF00155">
    <property type="entry name" value="Aminotran_1_2"/>
    <property type="match status" value="1"/>
</dbReference>
<dbReference type="AlphaFoldDB" id="A0A1Q9JIJ6"/>
<dbReference type="RefSeq" id="WP_075713082.1">
    <property type="nucleotide sequence ID" value="NZ_MJIE01000001.1"/>
</dbReference>
<evidence type="ECO:0000256" key="5">
    <source>
        <dbReference type="ARBA" id="ARBA00022898"/>
    </source>
</evidence>
<dbReference type="GO" id="GO:0008483">
    <property type="term" value="F:transaminase activity"/>
    <property type="evidence" value="ECO:0007669"/>
    <property type="project" value="UniProtKB-KW"/>
</dbReference>
<dbReference type="InterPro" id="IPR015424">
    <property type="entry name" value="PyrdxlP-dep_Trfase"/>
</dbReference>
<evidence type="ECO:0000256" key="6">
    <source>
        <dbReference type="RuleBase" id="RU000481"/>
    </source>
</evidence>
<dbReference type="PROSITE" id="PS00105">
    <property type="entry name" value="AA_TRANSFER_CLASS_1"/>
    <property type="match status" value="1"/>
</dbReference>
<dbReference type="Gene3D" id="3.90.1150.10">
    <property type="entry name" value="Aspartate Aminotransferase, domain 1"/>
    <property type="match status" value="1"/>
</dbReference>
<evidence type="ECO:0000256" key="2">
    <source>
        <dbReference type="ARBA" id="ARBA00007441"/>
    </source>
</evidence>
<keyword evidence="9" id="KW-1185">Reference proteome</keyword>
<evidence type="ECO:0000256" key="3">
    <source>
        <dbReference type="ARBA" id="ARBA00022576"/>
    </source>
</evidence>
<keyword evidence="4 6" id="KW-0808">Transferase</keyword>
<dbReference type="GO" id="GO:0006520">
    <property type="term" value="P:amino acid metabolic process"/>
    <property type="evidence" value="ECO:0007669"/>
    <property type="project" value="InterPro"/>
</dbReference>
<dbReference type="Proteomes" id="UP000187404">
    <property type="component" value="Unassembled WGS sequence"/>
</dbReference>
<dbReference type="InterPro" id="IPR050596">
    <property type="entry name" value="AspAT/PAT-like"/>
</dbReference>
<proteinExistence type="inferred from homology"/>
<comment type="similarity">
    <text evidence="2 6">Belongs to the class-I pyridoxal-phosphate-dependent aminotransferase family.</text>
</comment>
<name>A0A1Q9JIJ6_9FIRM</name>
<dbReference type="OrthoDB" id="9802328at2"/>
<comment type="cofactor">
    <cofactor evidence="1 6">
        <name>pyridoxal 5'-phosphate</name>
        <dbReference type="ChEBI" id="CHEBI:597326"/>
    </cofactor>
</comment>
<dbReference type="InterPro" id="IPR015422">
    <property type="entry name" value="PyrdxlP-dep_Trfase_small"/>
</dbReference>
<evidence type="ECO:0000313" key="8">
    <source>
        <dbReference type="EMBL" id="OLR55947.1"/>
    </source>
</evidence>
<dbReference type="InterPro" id="IPR004839">
    <property type="entry name" value="Aminotransferase_I/II_large"/>
</dbReference>
<protein>
    <recommendedName>
        <fullName evidence="6">Aminotransferase</fullName>
        <ecNumber evidence="6">2.6.1.-</ecNumber>
    </recommendedName>
</protein>
<dbReference type="GO" id="GO:0030170">
    <property type="term" value="F:pyridoxal phosphate binding"/>
    <property type="evidence" value="ECO:0007669"/>
    <property type="project" value="InterPro"/>
</dbReference>
<dbReference type="EC" id="2.6.1.-" evidence="6"/>